<accession>A0A095T4U3</accession>
<name>A0A095T4U3_9GAMM</name>
<keyword evidence="3" id="KW-1185">Reference proteome</keyword>
<dbReference type="AlphaFoldDB" id="A0A095T4U3"/>
<dbReference type="eggNOG" id="ENOG5031V2D">
    <property type="taxonomic scope" value="Bacteria"/>
</dbReference>
<organism evidence="2 3">
    <name type="scientific">Tatumella morbirosei</name>
    <dbReference type="NCBI Taxonomy" id="642227"/>
    <lineage>
        <taxon>Bacteria</taxon>
        <taxon>Pseudomonadati</taxon>
        <taxon>Pseudomonadota</taxon>
        <taxon>Gammaproteobacteria</taxon>
        <taxon>Enterobacterales</taxon>
        <taxon>Erwiniaceae</taxon>
        <taxon>Tatumella</taxon>
    </lineage>
</organism>
<feature type="transmembrane region" description="Helical" evidence="1">
    <location>
        <begin position="48"/>
        <end position="69"/>
    </location>
</feature>
<protein>
    <recommendedName>
        <fullName evidence="4">DUF1360 domain-containing protein</fullName>
    </recommendedName>
</protein>
<dbReference type="OrthoDB" id="9154490at2"/>
<feature type="transmembrane region" description="Helical" evidence="1">
    <location>
        <begin position="81"/>
        <end position="105"/>
    </location>
</feature>
<feature type="transmembrane region" description="Helical" evidence="1">
    <location>
        <begin position="6"/>
        <end position="27"/>
    </location>
</feature>
<evidence type="ECO:0008006" key="4">
    <source>
        <dbReference type="Google" id="ProtNLM"/>
    </source>
</evidence>
<dbReference type="Proteomes" id="UP000029577">
    <property type="component" value="Unassembled WGS sequence"/>
</dbReference>
<keyword evidence="1" id="KW-1133">Transmembrane helix</keyword>
<proteinExistence type="predicted"/>
<evidence type="ECO:0000256" key="1">
    <source>
        <dbReference type="SAM" id="Phobius"/>
    </source>
</evidence>
<sequence>MLSENLLQNLWLCLVIAMVSACMAVSVTQQEMFRPLRQWAATKHPMAGHLFSCFYCFSHWVVFAGIAIYRPVVVISGNTLVDLVVTAFFTVVLAVVCSGIILQVVRIAIAKASEEIDLKNKSAN</sequence>
<dbReference type="EMBL" id="JPKR02000003">
    <property type="protein sequence ID" value="KGD71941.1"/>
    <property type="molecule type" value="Genomic_DNA"/>
</dbReference>
<keyword evidence="1" id="KW-0812">Transmembrane</keyword>
<gene>
    <name evidence="2" type="ORF">HA49_14100</name>
</gene>
<comment type="caution">
    <text evidence="2">The sequence shown here is derived from an EMBL/GenBank/DDBJ whole genome shotgun (WGS) entry which is preliminary data.</text>
</comment>
<reference evidence="2" key="1">
    <citation type="submission" date="2014-12" db="EMBL/GenBank/DDBJ databases">
        <title>The draft genome of the Tatumella morbirosei type strain, LMG23360T isolated from pineapple rot.</title>
        <authorList>
            <person name="Smits T.H."/>
            <person name="Palmer M."/>
            <person name="Venter S.N."/>
            <person name="Duffy B."/>
            <person name="Steenkamp E.T."/>
            <person name="Chan W.Y."/>
            <person name="Coutinho T.A."/>
            <person name="Coetzee M.P."/>
            <person name="De Maayer P."/>
        </authorList>
    </citation>
    <scope>NUCLEOTIDE SEQUENCE [LARGE SCALE GENOMIC DNA]</scope>
    <source>
        <strain evidence="2">LMG 23360</strain>
    </source>
</reference>
<evidence type="ECO:0000313" key="3">
    <source>
        <dbReference type="Proteomes" id="UP000029577"/>
    </source>
</evidence>
<evidence type="ECO:0000313" key="2">
    <source>
        <dbReference type="EMBL" id="KGD71941.1"/>
    </source>
</evidence>
<keyword evidence="1" id="KW-0472">Membrane</keyword>
<dbReference type="RefSeq" id="WP_038021072.1">
    <property type="nucleotide sequence ID" value="NZ_JPKR02000003.1"/>
</dbReference>